<name>A0A8H5BPK9_9AGAR</name>
<organism evidence="1 2">
    <name type="scientific">Psilocybe cf. subviscida</name>
    <dbReference type="NCBI Taxonomy" id="2480587"/>
    <lineage>
        <taxon>Eukaryota</taxon>
        <taxon>Fungi</taxon>
        <taxon>Dikarya</taxon>
        <taxon>Basidiomycota</taxon>
        <taxon>Agaricomycotina</taxon>
        <taxon>Agaricomycetes</taxon>
        <taxon>Agaricomycetidae</taxon>
        <taxon>Agaricales</taxon>
        <taxon>Agaricineae</taxon>
        <taxon>Strophariaceae</taxon>
        <taxon>Psilocybe</taxon>
    </lineage>
</organism>
<dbReference type="Proteomes" id="UP000567179">
    <property type="component" value="Unassembled WGS sequence"/>
</dbReference>
<accession>A0A8H5BPK9</accession>
<evidence type="ECO:0000313" key="2">
    <source>
        <dbReference type="Proteomes" id="UP000567179"/>
    </source>
</evidence>
<gene>
    <name evidence="1" type="ORF">D9619_004878</name>
</gene>
<comment type="caution">
    <text evidence="1">The sequence shown here is derived from an EMBL/GenBank/DDBJ whole genome shotgun (WGS) entry which is preliminary data.</text>
</comment>
<proteinExistence type="predicted"/>
<protein>
    <submittedName>
        <fullName evidence="1">Uncharacterized protein</fullName>
    </submittedName>
</protein>
<evidence type="ECO:0000313" key="1">
    <source>
        <dbReference type="EMBL" id="KAF5327045.1"/>
    </source>
</evidence>
<sequence length="112" mass="12319">MHLYGRLVAAMSLCRIIPKGGTHLDSASLAIYFTPRALPLSYHGHGRFRKFVSPGIGPFSRFVQSVFRVRQDQTSPIIPPPTTFHGVASPLDLGWPKSPARSSSKSYQQAVI</sequence>
<dbReference type="EMBL" id="JAACJJ010000014">
    <property type="protein sequence ID" value="KAF5327045.1"/>
    <property type="molecule type" value="Genomic_DNA"/>
</dbReference>
<dbReference type="AlphaFoldDB" id="A0A8H5BPK9"/>
<reference evidence="1 2" key="1">
    <citation type="journal article" date="2020" name="ISME J.">
        <title>Uncovering the hidden diversity of litter-decomposition mechanisms in mushroom-forming fungi.</title>
        <authorList>
            <person name="Floudas D."/>
            <person name="Bentzer J."/>
            <person name="Ahren D."/>
            <person name="Johansson T."/>
            <person name="Persson P."/>
            <person name="Tunlid A."/>
        </authorList>
    </citation>
    <scope>NUCLEOTIDE SEQUENCE [LARGE SCALE GENOMIC DNA]</scope>
    <source>
        <strain evidence="1 2">CBS 101986</strain>
    </source>
</reference>
<keyword evidence="2" id="KW-1185">Reference proteome</keyword>